<dbReference type="RefSeq" id="WP_193639187.1">
    <property type="nucleotide sequence ID" value="NZ_JADCSA010000017.1"/>
</dbReference>
<dbReference type="GO" id="GO:0005524">
    <property type="term" value="F:ATP binding"/>
    <property type="evidence" value="ECO:0007669"/>
    <property type="project" value="UniProtKB-KW"/>
</dbReference>
<dbReference type="Proteomes" id="UP000756387">
    <property type="component" value="Unassembled WGS sequence"/>
</dbReference>
<dbReference type="InterPro" id="IPR003439">
    <property type="entry name" value="ABC_transporter-like_ATP-bd"/>
</dbReference>
<dbReference type="PANTHER" id="PTHR43582">
    <property type="entry name" value="LINEARMYCIN RESISTANCE ATP-BINDING PROTEIN LNRL"/>
    <property type="match status" value="1"/>
</dbReference>
<reference evidence="5 6" key="1">
    <citation type="submission" date="2020-10" db="EMBL/GenBank/DDBJ databases">
        <title>Nocardioides sp. isolated from sludge.</title>
        <authorList>
            <person name="Zhang X."/>
        </authorList>
    </citation>
    <scope>NUCLEOTIDE SEQUENCE [LARGE SCALE GENOMIC DNA]</scope>
    <source>
        <strain evidence="5 6">Y6</strain>
    </source>
</reference>
<dbReference type="InterPro" id="IPR017871">
    <property type="entry name" value="ABC_transporter-like_CS"/>
</dbReference>
<dbReference type="Gene3D" id="3.40.50.300">
    <property type="entry name" value="P-loop containing nucleotide triphosphate hydrolases"/>
    <property type="match status" value="1"/>
</dbReference>
<feature type="region of interest" description="Disordered" evidence="3">
    <location>
        <begin position="324"/>
        <end position="351"/>
    </location>
</feature>
<keyword evidence="6" id="KW-1185">Reference proteome</keyword>
<keyword evidence="2 5" id="KW-0067">ATP-binding</keyword>
<evidence type="ECO:0000256" key="1">
    <source>
        <dbReference type="ARBA" id="ARBA00022741"/>
    </source>
</evidence>
<proteinExistence type="predicted"/>
<keyword evidence="1" id="KW-0547">Nucleotide-binding</keyword>
<feature type="domain" description="ABC transporter" evidence="4">
    <location>
        <begin position="15"/>
        <end position="250"/>
    </location>
</feature>
<evidence type="ECO:0000313" key="5">
    <source>
        <dbReference type="EMBL" id="MBE7325860.1"/>
    </source>
</evidence>
<dbReference type="Pfam" id="PF00005">
    <property type="entry name" value="ABC_tran"/>
    <property type="match status" value="1"/>
</dbReference>
<evidence type="ECO:0000313" key="6">
    <source>
        <dbReference type="Proteomes" id="UP000756387"/>
    </source>
</evidence>
<dbReference type="PANTHER" id="PTHR43582:SF5">
    <property type="entry name" value="ABC TRANSPORTER"/>
    <property type="match status" value="1"/>
</dbReference>
<dbReference type="InterPro" id="IPR003593">
    <property type="entry name" value="AAA+_ATPase"/>
</dbReference>
<evidence type="ECO:0000256" key="2">
    <source>
        <dbReference type="ARBA" id="ARBA00022840"/>
    </source>
</evidence>
<organism evidence="5 6">
    <name type="scientific">Nocardioides malaquae</name>
    <dbReference type="NCBI Taxonomy" id="2773426"/>
    <lineage>
        <taxon>Bacteria</taxon>
        <taxon>Bacillati</taxon>
        <taxon>Actinomycetota</taxon>
        <taxon>Actinomycetes</taxon>
        <taxon>Propionibacteriales</taxon>
        <taxon>Nocardioidaceae</taxon>
        <taxon>Nocardioides</taxon>
    </lineage>
</organism>
<evidence type="ECO:0000259" key="4">
    <source>
        <dbReference type="PROSITE" id="PS50893"/>
    </source>
</evidence>
<dbReference type="SUPFAM" id="SSF52540">
    <property type="entry name" value="P-loop containing nucleoside triphosphate hydrolases"/>
    <property type="match status" value="1"/>
</dbReference>
<name>A0ABR9RXH7_9ACTN</name>
<dbReference type="SMART" id="SM00382">
    <property type="entry name" value="AAA"/>
    <property type="match status" value="1"/>
</dbReference>
<dbReference type="PROSITE" id="PS00211">
    <property type="entry name" value="ABC_TRANSPORTER_1"/>
    <property type="match status" value="1"/>
</dbReference>
<dbReference type="EMBL" id="JADCSA010000017">
    <property type="protein sequence ID" value="MBE7325860.1"/>
    <property type="molecule type" value="Genomic_DNA"/>
</dbReference>
<accession>A0ABR9RXH7</accession>
<protein>
    <submittedName>
        <fullName evidence="5">ATP-binding cassette domain-containing protein</fullName>
    </submittedName>
</protein>
<dbReference type="PROSITE" id="PS50893">
    <property type="entry name" value="ABC_TRANSPORTER_2"/>
    <property type="match status" value="1"/>
</dbReference>
<sequence>MTPTTPHSRTDRAAIRTRGLTKRYTSHGAVVHAVDGLDLEVGQGELVAFLGPNGAGKTTTLRMLTTLIPPTAGSATVAGFDVVAEQRQVRRSIGYVGQGNGAGHQQLGRDELISQGRAYGLGRRRAHERADELIADLDLTAVARRKVSSLSGGQRRRLDIAMGLVHLPRILFLDEPSTGLDPQNRANLQGLVERLHAETGSTVVLTTHYLEEADALAERVVVIDRGRVIADDTASRLKGGLGDHVVLTFTDADAATQAAPRVATAGEDAELTQDGAVLRLLARGAHTEVPGLLVDLDRQRLAARSVEVTRPTLDDVFLQITGRSLREANEETPDGTDGPGTHETTKDGVAA</sequence>
<dbReference type="InterPro" id="IPR027417">
    <property type="entry name" value="P-loop_NTPase"/>
</dbReference>
<evidence type="ECO:0000256" key="3">
    <source>
        <dbReference type="SAM" id="MobiDB-lite"/>
    </source>
</evidence>
<gene>
    <name evidence="5" type="ORF">IEQ44_14500</name>
</gene>
<comment type="caution">
    <text evidence="5">The sequence shown here is derived from an EMBL/GenBank/DDBJ whole genome shotgun (WGS) entry which is preliminary data.</text>
</comment>